<keyword evidence="1" id="KW-0732">Signal</keyword>
<accession>A0A518CGJ9</accession>
<feature type="domain" description="BON" evidence="2">
    <location>
        <begin position="43"/>
        <end position="110"/>
    </location>
</feature>
<dbReference type="RefSeq" id="WP_144992024.1">
    <property type="nucleotide sequence ID" value="NZ_CP036281.1"/>
</dbReference>
<dbReference type="Proteomes" id="UP000317178">
    <property type="component" value="Chromosome"/>
</dbReference>
<proteinExistence type="predicted"/>
<dbReference type="InterPro" id="IPR007055">
    <property type="entry name" value="BON_dom"/>
</dbReference>
<dbReference type="KEGG" id="plon:Pla110_00520"/>
<gene>
    <name evidence="3" type="ORF">Pla110_00520</name>
</gene>
<dbReference type="AlphaFoldDB" id="A0A518CGJ9"/>
<dbReference type="PANTHER" id="PTHR34606:SF15">
    <property type="entry name" value="BON DOMAIN-CONTAINING PROTEIN"/>
    <property type="match status" value="1"/>
</dbReference>
<evidence type="ECO:0000259" key="2">
    <source>
        <dbReference type="PROSITE" id="PS50914"/>
    </source>
</evidence>
<evidence type="ECO:0000256" key="1">
    <source>
        <dbReference type="SAM" id="SignalP"/>
    </source>
</evidence>
<keyword evidence="4" id="KW-1185">Reference proteome</keyword>
<organism evidence="3 4">
    <name type="scientific">Polystyrenella longa</name>
    <dbReference type="NCBI Taxonomy" id="2528007"/>
    <lineage>
        <taxon>Bacteria</taxon>
        <taxon>Pseudomonadati</taxon>
        <taxon>Planctomycetota</taxon>
        <taxon>Planctomycetia</taxon>
        <taxon>Planctomycetales</taxon>
        <taxon>Planctomycetaceae</taxon>
        <taxon>Polystyrenella</taxon>
    </lineage>
</organism>
<dbReference type="Pfam" id="PF04972">
    <property type="entry name" value="BON"/>
    <property type="match status" value="2"/>
</dbReference>
<feature type="chain" id="PRO_5021697712" evidence="1">
    <location>
        <begin position="24"/>
        <end position="367"/>
    </location>
</feature>
<dbReference type="Gene3D" id="3.30.1340.30">
    <property type="match status" value="2"/>
</dbReference>
<dbReference type="PANTHER" id="PTHR34606">
    <property type="entry name" value="BON DOMAIN-CONTAINING PROTEIN"/>
    <property type="match status" value="1"/>
</dbReference>
<dbReference type="InterPro" id="IPR051686">
    <property type="entry name" value="Lipoprotein_DolP"/>
</dbReference>
<feature type="signal peptide" evidence="1">
    <location>
        <begin position="1"/>
        <end position="23"/>
    </location>
</feature>
<dbReference type="PROSITE" id="PS50914">
    <property type="entry name" value="BON"/>
    <property type="match status" value="2"/>
</dbReference>
<dbReference type="EMBL" id="CP036281">
    <property type="protein sequence ID" value="QDU78351.1"/>
    <property type="molecule type" value="Genomic_DNA"/>
</dbReference>
<evidence type="ECO:0000313" key="4">
    <source>
        <dbReference type="Proteomes" id="UP000317178"/>
    </source>
</evidence>
<protein>
    <submittedName>
        <fullName evidence="3">Periplasmic protein</fullName>
    </submittedName>
</protein>
<reference evidence="3 4" key="1">
    <citation type="submission" date="2019-02" db="EMBL/GenBank/DDBJ databases">
        <title>Deep-cultivation of Planctomycetes and their phenomic and genomic characterization uncovers novel biology.</title>
        <authorList>
            <person name="Wiegand S."/>
            <person name="Jogler M."/>
            <person name="Boedeker C."/>
            <person name="Pinto D."/>
            <person name="Vollmers J."/>
            <person name="Rivas-Marin E."/>
            <person name="Kohn T."/>
            <person name="Peeters S.H."/>
            <person name="Heuer A."/>
            <person name="Rast P."/>
            <person name="Oberbeckmann S."/>
            <person name="Bunk B."/>
            <person name="Jeske O."/>
            <person name="Meyerdierks A."/>
            <person name="Storesund J.E."/>
            <person name="Kallscheuer N."/>
            <person name="Luecker S."/>
            <person name="Lage O.M."/>
            <person name="Pohl T."/>
            <person name="Merkel B.J."/>
            <person name="Hornburger P."/>
            <person name="Mueller R.-W."/>
            <person name="Bruemmer F."/>
            <person name="Labrenz M."/>
            <person name="Spormann A.M."/>
            <person name="Op den Camp H."/>
            <person name="Overmann J."/>
            <person name="Amann R."/>
            <person name="Jetten M.S.M."/>
            <person name="Mascher T."/>
            <person name="Medema M.H."/>
            <person name="Devos D.P."/>
            <person name="Kaster A.-K."/>
            <person name="Ovreas L."/>
            <person name="Rohde M."/>
            <person name="Galperin M.Y."/>
            <person name="Jogler C."/>
        </authorList>
    </citation>
    <scope>NUCLEOTIDE SEQUENCE [LARGE SCALE GENOMIC DNA]</scope>
    <source>
        <strain evidence="3 4">Pla110</strain>
    </source>
</reference>
<sequence precursor="true">MGIYRKWVLTLGMMAAVPSVATAGDFGFLNNQSADQQAVSPRNNQQVAEEIGQALRGAKLNGFNIEIQYQDGVATLKGKIQSAKQKQTASKILQKIDGVERVDNQLEVIQSAAQTQKPAFRANGGQIQQTAATEADPIASNQKMAQKIANELGKSGLNGYDIEVRFQDGRAQLGGFVGSPQEARQAHIVASNVDGVHQVANGLRIKGEGQPIAQAGMPGGMQPGMGPMGPMGPGMAPGMPGGMPGMPGMQAGGPQINPASFQGSPQMMPIAPSQGQMPPSGAGAVYGSPNLPQHAWPAQAAYPNYAAIQYPKEYSASAFPYIGPFYPYPQVPLGWREVSLEWDDGYWKLDFDSKTDRWYWFLNPKNW</sequence>
<dbReference type="OrthoDB" id="282501at2"/>
<evidence type="ECO:0000313" key="3">
    <source>
        <dbReference type="EMBL" id="QDU78351.1"/>
    </source>
</evidence>
<name>A0A518CGJ9_9PLAN</name>
<feature type="domain" description="BON" evidence="2">
    <location>
        <begin position="140"/>
        <end position="207"/>
    </location>
</feature>